<organism evidence="2">
    <name type="scientific">viral metagenome</name>
    <dbReference type="NCBI Taxonomy" id="1070528"/>
    <lineage>
        <taxon>unclassified sequences</taxon>
        <taxon>metagenomes</taxon>
        <taxon>organismal metagenomes</taxon>
    </lineage>
</organism>
<dbReference type="SUPFAM" id="SSF54060">
    <property type="entry name" value="His-Me finger endonucleases"/>
    <property type="match status" value="1"/>
</dbReference>
<dbReference type="EMBL" id="MT142499">
    <property type="protein sequence ID" value="QJA82907.1"/>
    <property type="molecule type" value="Genomic_DNA"/>
</dbReference>
<gene>
    <name evidence="2" type="ORF">MM415A00352_0009</name>
    <name evidence="1" type="ORF">MM415B00971_0019</name>
</gene>
<dbReference type="AlphaFoldDB" id="A0A6M3KLN0"/>
<keyword evidence="2" id="KW-0378">Hydrolase</keyword>
<dbReference type="InterPro" id="IPR044925">
    <property type="entry name" value="His-Me_finger_sf"/>
</dbReference>
<name>A0A6M3KLN0_9ZZZZ</name>
<dbReference type="GO" id="GO:0004519">
    <property type="term" value="F:endonuclease activity"/>
    <property type="evidence" value="ECO:0007669"/>
    <property type="project" value="UniProtKB-KW"/>
</dbReference>
<keyword evidence="2" id="KW-0255">Endonuclease</keyword>
<evidence type="ECO:0000313" key="1">
    <source>
        <dbReference type="EMBL" id="QJA61260.1"/>
    </source>
</evidence>
<dbReference type="Gene3D" id="3.90.75.10">
    <property type="entry name" value="Homing Intron 3 (I-ppo) Encoded Endonuclease, Chain A"/>
    <property type="match status" value="1"/>
</dbReference>
<accession>A0A6M3KLN0</accession>
<evidence type="ECO:0000313" key="2">
    <source>
        <dbReference type="EMBL" id="QJA82907.1"/>
    </source>
</evidence>
<dbReference type="InterPro" id="IPR044930">
    <property type="entry name" value="Homing_endonuclease_His-Me"/>
</dbReference>
<protein>
    <submittedName>
        <fullName evidence="2">Putative homing endonuclease</fullName>
    </submittedName>
</protein>
<sequence length="186" mass="21015">MNKITQNPIDSFKKKIRIDPKTKCWIWLACQNSDGYGKFHLNGKSIGAHRASLILFKGKHLTKNDIIHHLCHSTNCVNPDHLEATDHNINNKDPFESGRRIPSRSKTGTFLSTLDSNSKLLFSCYAPGRDVSNDSACQCKNCGFIGTLADMKWDGLTFFCPGCDSRDLVLEVWWASNKSEYIKEEC</sequence>
<keyword evidence="2" id="KW-0540">Nuclease</keyword>
<dbReference type="EMBL" id="MT141435">
    <property type="protein sequence ID" value="QJA61260.1"/>
    <property type="molecule type" value="Genomic_DNA"/>
</dbReference>
<proteinExistence type="predicted"/>
<reference evidence="2" key="1">
    <citation type="submission" date="2020-03" db="EMBL/GenBank/DDBJ databases">
        <title>The deep terrestrial virosphere.</title>
        <authorList>
            <person name="Holmfeldt K."/>
            <person name="Nilsson E."/>
            <person name="Simone D."/>
            <person name="Lopez-Fernandez M."/>
            <person name="Wu X."/>
            <person name="de Brujin I."/>
            <person name="Lundin D."/>
            <person name="Andersson A."/>
            <person name="Bertilsson S."/>
            <person name="Dopson M."/>
        </authorList>
    </citation>
    <scope>NUCLEOTIDE SEQUENCE</scope>
    <source>
        <strain evidence="2">MM415A00352</strain>
        <strain evidence="1">MM415B00971</strain>
    </source>
</reference>